<dbReference type="RefSeq" id="WP_131597737.1">
    <property type="nucleotide sequence ID" value="NZ_SJSL01000008.1"/>
</dbReference>
<reference evidence="1 2" key="1">
    <citation type="submission" date="2019-02" db="EMBL/GenBank/DDBJ databases">
        <title>Pedobacter sp. RP-1-14 sp. nov., isolated from Arctic soil.</title>
        <authorList>
            <person name="Dahal R.H."/>
        </authorList>
    </citation>
    <scope>NUCLEOTIDE SEQUENCE [LARGE SCALE GENOMIC DNA]</scope>
    <source>
        <strain evidence="1 2">RP-1-14</strain>
    </source>
</reference>
<proteinExistence type="predicted"/>
<dbReference type="Proteomes" id="UP000293347">
    <property type="component" value="Unassembled WGS sequence"/>
</dbReference>
<dbReference type="OrthoDB" id="609485at2"/>
<comment type="caution">
    <text evidence="1">The sequence shown here is derived from an EMBL/GenBank/DDBJ whole genome shotgun (WGS) entry which is preliminary data.</text>
</comment>
<name>A0A4R0NCH1_9SPHI</name>
<protein>
    <recommendedName>
        <fullName evidence="3">MG2 domain-containing protein</fullName>
    </recommendedName>
</protein>
<keyword evidence="2" id="KW-1185">Reference proteome</keyword>
<organism evidence="1 2">
    <name type="scientific">Pedobacter psychroterrae</name>
    <dbReference type="NCBI Taxonomy" id="2530453"/>
    <lineage>
        <taxon>Bacteria</taxon>
        <taxon>Pseudomonadati</taxon>
        <taxon>Bacteroidota</taxon>
        <taxon>Sphingobacteriia</taxon>
        <taxon>Sphingobacteriales</taxon>
        <taxon>Sphingobacteriaceae</taxon>
        <taxon>Pedobacter</taxon>
    </lineage>
</organism>
<dbReference type="EMBL" id="SJSL01000008">
    <property type="protein sequence ID" value="TCC98020.1"/>
    <property type="molecule type" value="Genomic_DNA"/>
</dbReference>
<evidence type="ECO:0008006" key="3">
    <source>
        <dbReference type="Google" id="ProtNLM"/>
    </source>
</evidence>
<evidence type="ECO:0000313" key="2">
    <source>
        <dbReference type="Proteomes" id="UP000293347"/>
    </source>
</evidence>
<accession>A0A4R0NCH1</accession>
<sequence>MRSVLLSLLWYLLISFASVTALKAQRLTQSAITEKMQYYNLANPSASLFVHFDKTIYTNNETVWFTGYLIKDNSNNLSKHQVLSVALVRDIDSAIIKQGKYVMSNTLSFGSMILPDSMLTGNYHFQVSTNRVSSGIPDAVFTQPIVIKTNIEPAFSASIKLLKAGNHGKTPNEVLISATTRDFRFLPKPIDVSYRYGNLFKTEKTSKSGELVLMLPEQEGISDPNVYAKLKYGKDSSFINLTLPVTRRNAIVRFYPEGGNLIDNLPGRVAWEVKDQQLNMVSAKALLFKDKKLLDTIETNSYGIGKFMLTPEINSIYQIKLLHSGFTDTTYRLPPAIAEGVNLYFADAAVKDTLKVRIINKTAQKVYVRIHDFNETFFISEMTLSAAHKIFKVPLSEIPKGLKTITVSDSIGRPLSERMFFARYDPQQKIIITTDKSIYNQREKVVLKVKLIEPDTIGFLSIACVQNNRFPGKLSNDIESYINLRQQLTTLPMAPAGNGFSDKDFVENMLLVRGWSRYTWQNILKAESTDTIKTYDPLALKIKVAQYNKPLKVPIDLGIMIGTTVGVIKTDSAGQTVFKNEELVIPADTKIQVIALGKNQDLYSVKVDDPYRQLNKTYLKLIHADRTSVPSTVQNNNELSLKPNEKINRLSEVKITAGSNVHYKRGVNACGDYVCSYNVLNCRNHISDYGNRHPVAGRTYRNGSEGGTIVYRDCKSEDRDLFIVPLPGIYTKKEFYIDDYTEPLEPAFVSTLYWNHGDLFDPAEKEFIFYTGDITGKFRIVVQGMVNDDVAYHEHFIEVQSNPKP</sequence>
<dbReference type="Gene3D" id="2.60.40.1930">
    <property type="match status" value="1"/>
</dbReference>
<evidence type="ECO:0000313" key="1">
    <source>
        <dbReference type="EMBL" id="TCC98020.1"/>
    </source>
</evidence>
<dbReference type="AlphaFoldDB" id="A0A4R0NCH1"/>
<gene>
    <name evidence="1" type="ORF">EZ437_19425</name>
</gene>